<dbReference type="RefSeq" id="WP_013763459.1">
    <property type="nucleotide sequence ID" value="NC_015510.1"/>
</dbReference>
<reference evidence="2 3" key="1">
    <citation type="journal article" date="2011" name="Stand. Genomic Sci.">
        <title>Complete genome sequence of Haliscomenobacter hydrossis type strain (O).</title>
        <authorList>
            <consortium name="US DOE Joint Genome Institute (JGI-PGF)"/>
            <person name="Daligault H."/>
            <person name="Lapidus A."/>
            <person name="Zeytun A."/>
            <person name="Nolan M."/>
            <person name="Lucas S."/>
            <person name="Del Rio T.G."/>
            <person name="Tice H."/>
            <person name="Cheng J.F."/>
            <person name="Tapia R."/>
            <person name="Han C."/>
            <person name="Goodwin L."/>
            <person name="Pitluck S."/>
            <person name="Liolios K."/>
            <person name="Pagani I."/>
            <person name="Ivanova N."/>
            <person name="Huntemann M."/>
            <person name="Mavromatis K."/>
            <person name="Mikhailova N."/>
            <person name="Pati A."/>
            <person name="Chen A."/>
            <person name="Palaniappan K."/>
            <person name="Land M."/>
            <person name="Hauser L."/>
            <person name="Brambilla E.M."/>
            <person name="Rohde M."/>
            <person name="Verbarg S."/>
            <person name="Goker M."/>
            <person name="Bristow J."/>
            <person name="Eisen J.A."/>
            <person name="Markowitz V."/>
            <person name="Hugenholtz P."/>
            <person name="Kyrpides N.C."/>
            <person name="Klenk H.P."/>
            <person name="Woyke T."/>
        </authorList>
    </citation>
    <scope>NUCLEOTIDE SEQUENCE [LARGE SCALE GENOMIC DNA]</scope>
    <source>
        <strain evidence="3">ATCC 27775 / DSM 1100 / LMG 10767 / O</strain>
    </source>
</reference>
<dbReference type="InterPro" id="IPR017853">
    <property type="entry name" value="GH"/>
</dbReference>
<dbReference type="KEGG" id="hhy:Halhy_1003"/>
<keyword evidence="1" id="KW-0732">Signal</keyword>
<organism evidence="2 3">
    <name type="scientific">Haliscomenobacter hydrossis (strain ATCC 27775 / DSM 1100 / LMG 10767 / O)</name>
    <dbReference type="NCBI Taxonomy" id="760192"/>
    <lineage>
        <taxon>Bacteria</taxon>
        <taxon>Pseudomonadati</taxon>
        <taxon>Bacteroidota</taxon>
        <taxon>Saprospiria</taxon>
        <taxon>Saprospirales</taxon>
        <taxon>Haliscomenobacteraceae</taxon>
        <taxon>Haliscomenobacter</taxon>
    </lineage>
</organism>
<protein>
    <recommendedName>
        <fullName evidence="4">Glycoside hydrolase family 5 domain-containing protein</fullName>
    </recommendedName>
</protein>
<keyword evidence="3" id="KW-1185">Reference proteome</keyword>
<sequence length="360" mass="41107">MKSILLLSLLCFVSFLPLASAQKTRVSITGNQFKINNELTYRGREWQGHKIEGLLFNSRMVQGIFDDLNPATRDQFQYADTKKWDPERNTREFIAAMPLWKSQGLLAFTLNLQGGSPLGYGNKGWINSAFDPQGNLRPDYLQRLEMILNKANELGMVVILGYFYFGQDEHLQDEAAVIRAVDNITNWLLRKKYRNILVEINNECNINYNHPILQPERVHELIERVQNTRKRGYRLLVSTSYGGGTLPKSNVVKVADFVLLHGNGVSDPAKISKLVADTKNVAGYNNTPILFNEDDHFNFEAESNNFVAAIRAYASWGYFDYRMKDEGFEAGYQSVPVDWGINSERKRAFFKLLKEVTGAK</sequence>
<dbReference type="STRING" id="760192.Halhy_1003"/>
<evidence type="ECO:0000256" key="1">
    <source>
        <dbReference type="SAM" id="SignalP"/>
    </source>
</evidence>
<dbReference type="Gene3D" id="3.20.20.80">
    <property type="entry name" value="Glycosidases"/>
    <property type="match status" value="1"/>
</dbReference>
<evidence type="ECO:0000313" key="3">
    <source>
        <dbReference type="Proteomes" id="UP000008461"/>
    </source>
</evidence>
<feature type="signal peptide" evidence="1">
    <location>
        <begin position="1"/>
        <end position="19"/>
    </location>
</feature>
<dbReference type="eggNOG" id="ENOG502Z9Q1">
    <property type="taxonomic scope" value="Bacteria"/>
</dbReference>
<dbReference type="HOGENOM" id="CLU_062812_0_0_10"/>
<gene>
    <name evidence="2" type="ordered locus">Halhy_1003</name>
</gene>
<evidence type="ECO:0000313" key="2">
    <source>
        <dbReference type="EMBL" id="AEE48902.1"/>
    </source>
</evidence>
<dbReference type="SUPFAM" id="SSF51445">
    <property type="entry name" value="(Trans)glycosidases"/>
    <property type="match status" value="1"/>
</dbReference>
<dbReference type="EMBL" id="CP002691">
    <property type="protein sequence ID" value="AEE48902.1"/>
    <property type="molecule type" value="Genomic_DNA"/>
</dbReference>
<accession>F4KPA8</accession>
<dbReference type="OrthoDB" id="7813231at2"/>
<reference key="2">
    <citation type="submission" date="2011-04" db="EMBL/GenBank/DDBJ databases">
        <title>Complete sequence of chromosome of Haliscomenobacter hydrossis DSM 1100.</title>
        <authorList>
            <consortium name="US DOE Joint Genome Institute (JGI-PGF)"/>
            <person name="Lucas S."/>
            <person name="Han J."/>
            <person name="Lapidus A."/>
            <person name="Bruce D."/>
            <person name="Goodwin L."/>
            <person name="Pitluck S."/>
            <person name="Peters L."/>
            <person name="Kyrpides N."/>
            <person name="Mavromatis K."/>
            <person name="Ivanova N."/>
            <person name="Ovchinnikova G."/>
            <person name="Pagani I."/>
            <person name="Daligault H."/>
            <person name="Detter J.C."/>
            <person name="Han C."/>
            <person name="Land M."/>
            <person name="Hauser L."/>
            <person name="Markowitz V."/>
            <person name="Cheng J.-F."/>
            <person name="Hugenholtz P."/>
            <person name="Woyke T."/>
            <person name="Wu D."/>
            <person name="Verbarg S."/>
            <person name="Frueling A."/>
            <person name="Brambilla E."/>
            <person name="Klenk H.-P."/>
            <person name="Eisen J.A."/>
        </authorList>
    </citation>
    <scope>NUCLEOTIDE SEQUENCE</scope>
    <source>
        <strain>DSM 1100</strain>
    </source>
</reference>
<dbReference type="AlphaFoldDB" id="F4KPA8"/>
<evidence type="ECO:0008006" key="4">
    <source>
        <dbReference type="Google" id="ProtNLM"/>
    </source>
</evidence>
<dbReference type="Proteomes" id="UP000008461">
    <property type="component" value="Chromosome"/>
</dbReference>
<name>F4KPA8_HALH1</name>
<feature type="chain" id="PRO_5003311861" description="Glycoside hydrolase family 5 domain-containing protein" evidence="1">
    <location>
        <begin position="20"/>
        <end position="360"/>
    </location>
</feature>
<proteinExistence type="predicted"/>